<dbReference type="Gene3D" id="1.10.10.60">
    <property type="entry name" value="Homeodomain-like"/>
    <property type="match status" value="1"/>
</dbReference>
<evidence type="ECO:0000313" key="14">
    <source>
        <dbReference type="Proteomes" id="UP000324897"/>
    </source>
</evidence>
<dbReference type="AlphaFoldDB" id="A0A5J9U0G2"/>
<feature type="DNA-binding region" description="Homeobox" evidence="9">
    <location>
        <begin position="83"/>
        <end position="148"/>
    </location>
</feature>
<keyword evidence="14" id="KW-1185">Reference proteome</keyword>
<keyword evidence="2" id="KW-0217">Developmental protein</keyword>
<dbReference type="Pfam" id="PF00046">
    <property type="entry name" value="Homeodomain"/>
    <property type="match status" value="1"/>
</dbReference>
<dbReference type="Proteomes" id="UP000324897">
    <property type="component" value="Unassembled WGS sequence"/>
</dbReference>
<dbReference type="Gramene" id="TVU16461">
    <property type="protein sequence ID" value="TVU16461"/>
    <property type="gene ID" value="EJB05_40027"/>
</dbReference>
<feature type="non-terminal residue" evidence="13">
    <location>
        <position position="1"/>
    </location>
</feature>
<comment type="subcellular location">
    <subcellularLocation>
        <location evidence="1 9 10">Nucleus</location>
    </subcellularLocation>
</comment>
<feature type="region of interest" description="Disordered" evidence="11">
    <location>
        <begin position="67"/>
        <end position="86"/>
    </location>
</feature>
<dbReference type="PANTHER" id="PTHR45940">
    <property type="entry name" value="WUSCHEL-RELATED HOMEOBOX 1-RELATED"/>
    <property type="match status" value="1"/>
</dbReference>
<evidence type="ECO:0000256" key="1">
    <source>
        <dbReference type="ARBA" id="ARBA00004123"/>
    </source>
</evidence>
<dbReference type="SUPFAM" id="SSF46689">
    <property type="entry name" value="Homeodomain-like"/>
    <property type="match status" value="1"/>
</dbReference>
<dbReference type="GO" id="GO:0090506">
    <property type="term" value="P:axillary shoot meristem initiation"/>
    <property type="evidence" value="ECO:0007669"/>
    <property type="project" value="EnsemblPlants"/>
</dbReference>
<protein>
    <recommendedName>
        <fullName evidence="12">Homeobox domain-containing protein</fullName>
    </recommendedName>
</protein>
<evidence type="ECO:0000256" key="5">
    <source>
        <dbReference type="ARBA" id="ARBA00023155"/>
    </source>
</evidence>
<dbReference type="EMBL" id="RWGY01000031">
    <property type="protein sequence ID" value="TVU16461.1"/>
    <property type="molecule type" value="Genomic_DNA"/>
</dbReference>
<evidence type="ECO:0000256" key="7">
    <source>
        <dbReference type="ARBA" id="ARBA00023242"/>
    </source>
</evidence>
<keyword evidence="5 9" id="KW-0371">Homeobox</keyword>
<dbReference type="CDD" id="cd00086">
    <property type="entry name" value="homeodomain"/>
    <property type="match status" value="1"/>
</dbReference>
<evidence type="ECO:0000256" key="9">
    <source>
        <dbReference type="PROSITE-ProRule" id="PRU00108"/>
    </source>
</evidence>
<feature type="domain" description="Homeobox" evidence="12">
    <location>
        <begin position="81"/>
        <end position="147"/>
    </location>
</feature>
<dbReference type="InterPro" id="IPR009057">
    <property type="entry name" value="Homeodomain-like_sf"/>
</dbReference>
<evidence type="ECO:0000313" key="13">
    <source>
        <dbReference type="EMBL" id="TVU16461.1"/>
    </source>
</evidence>
<feature type="compositionally biased region" description="Polar residues" evidence="11">
    <location>
        <begin position="246"/>
        <end position="257"/>
    </location>
</feature>
<gene>
    <name evidence="13" type="ORF">EJB05_40027</name>
</gene>
<evidence type="ECO:0000256" key="2">
    <source>
        <dbReference type="ARBA" id="ARBA00022473"/>
    </source>
</evidence>
<evidence type="ECO:0000256" key="6">
    <source>
        <dbReference type="ARBA" id="ARBA00023163"/>
    </source>
</evidence>
<comment type="caution">
    <text evidence="13">The sequence shown here is derived from an EMBL/GenBank/DDBJ whole genome shotgun (WGS) entry which is preliminary data.</text>
</comment>
<comment type="similarity">
    <text evidence="8">Belongs to the WUS homeobox family.</text>
</comment>
<evidence type="ECO:0000256" key="10">
    <source>
        <dbReference type="RuleBase" id="RU000682"/>
    </source>
</evidence>
<keyword evidence="6" id="KW-0804">Transcription</keyword>
<proteinExistence type="inferred from homology"/>
<dbReference type="InterPro" id="IPR044555">
    <property type="entry name" value="WUSCHEL-like"/>
</dbReference>
<evidence type="ECO:0000259" key="12">
    <source>
        <dbReference type="PROSITE" id="PS50071"/>
    </source>
</evidence>
<evidence type="ECO:0000256" key="11">
    <source>
        <dbReference type="SAM" id="MobiDB-lite"/>
    </source>
</evidence>
<dbReference type="PANTHER" id="PTHR45940:SF2">
    <property type="entry name" value="WUSCHEL-RELATED HOMEOBOX 1"/>
    <property type="match status" value="1"/>
</dbReference>
<dbReference type="SMART" id="SM00389">
    <property type="entry name" value="HOX"/>
    <property type="match status" value="1"/>
</dbReference>
<dbReference type="GO" id="GO:0003700">
    <property type="term" value="F:DNA-binding transcription factor activity"/>
    <property type="evidence" value="ECO:0007669"/>
    <property type="project" value="InterPro"/>
</dbReference>
<dbReference type="InterPro" id="IPR001356">
    <property type="entry name" value="HD"/>
</dbReference>
<dbReference type="PROSITE" id="PS50071">
    <property type="entry name" value="HOMEOBOX_2"/>
    <property type="match status" value="1"/>
</dbReference>
<name>A0A5J9U0G2_9POAL</name>
<dbReference type="GO" id="GO:0005634">
    <property type="term" value="C:nucleus"/>
    <property type="evidence" value="ECO:0007669"/>
    <property type="project" value="UniProtKB-SubCell"/>
</dbReference>
<keyword evidence="3" id="KW-0805">Transcription regulation</keyword>
<dbReference type="OrthoDB" id="773671at2759"/>
<dbReference type="GO" id="GO:0003677">
    <property type="term" value="F:DNA binding"/>
    <property type="evidence" value="ECO:0007669"/>
    <property type="project" value="UniProtKB-UniRule"/>
</dbReference>
<feature type="compositionally biased region" description="Basic and acidic residues" evidence="11">
    <location>
        <begin position="268"/>
        <end position="279"/>
    </location>
</feature>
<dbReference type="GO" id="GO:0099402">
    <property type="term" value="P:plant organ development"/>
    <property type="evidence" value="ECO:0007669"/>
    <property type="project" value="InterPro"/>
</dbReference>
<evidence type="ECO:0000256" key="3">
    <source>
        <dbReference type="ARBA" id="ARBA00023015"/>
    </source>
</evidence>
<evidence type="ECO:0000256" key="4">
    <source>
        <dbReference type="ARBA" id="ARBA00023125"/>
    </source>
</evidence>
<evidence type="ECO:0000256" key="8">
    <source>
        <dbReference type="ARBA" id="ARBA00024040"/>
    </source>
</evidence>
<accession>A0A5J9U0G2</accession>
<reference evidence="13 14" key="1">
    <citation type="journal article" date="2019" name="Sci. Rep.">
        <title>A high-quality genome of Eragrostis curvula grass provides insights into Poaceae evolution and supports new strategies to enhance forage quality.</title>
        <authorList>
            <person name="Carballo J."/>
            <person name="Santos B.A.C.M."/>
            <person name="Zappacosta D."/>
            <person name="Garbus I."/>
            <person name="Selva J.P."/>
            <person name="Gallo C.A."/>
            <person name="Diaz A."/>
            <person name="Albertini E."/>
            <person name="Caccamo M."/>
            <person name="Echenique V."/>
        </authorList>
    </citation>
    <scope>NUCLEOTIDE SEQUENCE [LARGE SCALE GENOMIC DNA]</scope>
    <source>
        <strain evidence="14">cv. Victoria</strain>
        <tissue evidence="13">Leaf</tissue>
    </source>
</reference>
<keyword evidence="7 9" id="KW-0539">Nucleus</keyword>
<sequence length="369" mass="39656">MPLAPSPLSCHLLINPPPCLSFLHRLKPNPSSSSSFPKIITRFTTTQGSTRRMQQQKQVSAGEGMAANVGGRSGGGGVSVCRPSGSRWTPTPEQLRILKDLYYGCGVRSPTAEQIQRITAMLRQHGKIEGKNVFYWFQNHKARERQKKRLTSLDVNASPAGAADVNHLGVFSLQSPSGATSPSSTMGMYTGNGGASAMQQLDTSSHWADNTSMTTEGSFLQDYMGMRSTGGGGTDVATSPWAWFSSSDQRATTTTRAPETLPLFPTGDDSRPRPRHGDPSGDGNRGGSYLPNLPFWGATATAATTTTTTVTVQQQQLLLMQQQLQQQYSFYSNNNQVPSHETQDTAAGAGASLELSLSSWCSPYHAGTM</sequence>
<organism evidence="13 14">
    <name type="scientific">Eragrostis curvula</name>
    <name type="common">weeping love grass</name>
    <dbReference type="NCBI Taxonomy" id="38414"/>
    <lineage>
        <taxon>Eukaryota</taxon>
        <taxon>Viridiplantae</taxon>
        <taxon>Streptophyta</taxon>
        <taxon>Embryophyta</taxon>
        <taxon>Tracheophyta</taxon>
        <taxon>Spermatophyta</taxon>
        <taxon>Magnoliopsida</taxon>
        <taxon>Liliopsida</taxon>
        <taxon>Poales</taxon>
        <taxon>Poaceae</taxon>
        <taxon>PACMAD clade</taxon>
        <taxon>Chloridoideae</taxon>
        <taxon>Eragrostideae</taxon>
        <taxon>Eragrostidinae</taxon>
        <taxon>Eragrostis</taxon>
    </lineage>
</organism>
<keyword evidence="4 9" id="KW-0238">DNA-binding</keyword>
<feature type="region of interest" description="Disordered" evidence="11">
    <location>
        <begin position="246"/>
        <end position="291"/>
    </location>
</feature>
<dbReference type="GO" id="GO:0045892">
    <property type="term" value="P:negative regulation of DNA-templated transcription"/>
    <property type="evidence" value="ECO:0007669"/>
    <property type="project" value="EnsemblPlants"/>
</dbReference>